<dbReference type="Pfam" id="PF00561">
    <property type="entry name" value="Abhydrolase_1"/>
    <property type="match status" value="1"/>
</dbReference>
<dbReference type="PRINTS" id="PR00111">
    <property type="entry name" value="ABHYDROLASE"/>
</dbReference>
<dbReference type="AlphaFoldDB" id="A0A380CAC4"/>
<feature type="domain" description="AB hydrolase-1" evidence="4">
    <location>
        <begin position="24"/>
        <end position="260"/>
    </location>
</feature>
<dbReference type="HAMAP" id="MF_01660">
    <property type="entry name" value="MenH"/>
    <property type="match status" value="1"/>
</dbReference>
<comment type="pathway">
    <text evidence="3">Quinol/quinone metabolism; 1,4-dihydroxy-2-naphthoate biosynthesis; 1,4-dihydroxy-2-naphthoate from chorismate: step 3/7.</text>
</comment>
<name>A0A380CAC4_SPOPA</name>
<dbReference type="NCBIfam" id="TIGR03695">
    <property type="entry name" value="menH_SHCHC"/>
    <property type="match status" value="1"/>
</dbReference>
<dbReference type="PANTHER" id="PTHR42916:SF1">
    <property type="entry name" value="PROTEIN PHYLLO, CHLOROPLASTIC"/>
    <property type="match status" value="1"/>
</dbReference>
<comment type="function">
    <text evidence="3">Catalyzes a proton abstraction reaction that results in 2,5-elimination of pyruvate from 2-succinyl-5-enolpyruvyl-6-hydroxy-3-cyclohexene-1-carboxylate (SEPHCHC) and the formation of 2-succinyl-6-hydroxy-2,4-cyclohexadiene-1-carboxylate (SHCHC).</text>
</comment>
<evidence type="ECO:0000256" key="1">
    <source>
        <dbReference type="ARBA" id="ARBA00022428"/>
    </source>
</evidence>
<accession>A0A380CAC4</accession>
<evidence type="ECO:0000313" key="5">
    <source>
        <dbReference type="EMBL" id="SUJ14686.1"/>
    </source>
</evidence>
<dbReference type="EMBL" id="UGYZ01000002">
    <property type="protein sequence ID" value="SUJ14686.1"/>
    <property type="molecule type" value="Genomic_DNA"/>
</dbReference>
<dbReference type="Gene3D" id="3.40.50.1820">
    <property type="entry name" value="alpha/beta hydrolase"/>
    <property type="match status" value="1"/>
</dbReference>
<dbReference type="InterPro" id="IPR029058">
    <property type="entry name" value="AB_hydrolase_fold"/>
</dbReference>
<dbReference type="GO" id="GO:0070205">
    <property type="term" value="F:2-succinyl-6-hydroxy-2,4-cyclohexadiene-1-carboxylate synthase activity"/>
    <property type="evidence" value="ECO:0007669"/>
    <property type="project" value="UniProtKB-UniRule"/>
</dbReference>
<dbReference type="UniPathway" id="UPA01057">
    <property type="reaction ID" value="UER00900"/>
</dbReference>
<keyword evidence="1 3" id="KW-0474">Menaquinone biosynthesis</keyword>
<comment type="similarity">
    <text evidence="3">Belongs to the AB hydrolase superfamily. MenH family.</text>
</comment>
<evidence type="ECO:0000313" key="6">
    <source>
        <dbReference type="Proteomes" id="UP000254519"/>
    </source>
</evidence>
<proteinExistence type="inferred from homology"/>
<dbReference type="PANTHER" id="PTHR42916">
    <property type="entry name" value="2-SUCCINYL-5-ENOLPYRUVYL-6-HYDROXY-3-CYCLOHEXENE-1-CARBOXYLATE SYNTHASE"/>
    <property type="match status" value="1"/>
</dbReference>
<evidence type="ECO:0000256" key="2">
    <source>
        <dbReference type="ARBA" id="ARBA00023239"/>
    </source>
</evidence>
<dbReference type="SUPFAM" id="SSF53474">
    <property type="entry name" value="alpha/beta-Hydrolases"/>
    <property type="match status" value="1"/>
</dbReference>
<comment type="catalytic activity">
    <reaction evidence="3">
        <text>5-enolpyruvoyl-6-hydroxy-2-succinyl-cyclohex-3-ene-1-carboxylate = (1R,6R)-6-hydroxy-2-succinyl-cyclohexa-2,4-diene-1-carboxylate + pyruvate</text>
        <dbReference type="Rhea" id="RHEA:25597"/>
        <dbReference type="ChEBI" id="CHEBI:15361"/>
        <dbReference type="ChEBI" id="CHEBI:58689"/>
        <dbReference type="ChEBI" id="CHEBI:58818"/>
        <dbReference type="EC" id="4.2.99.20"/>
    </reaction>
</comment>
<sequence>MIEQNIMVRGQQMHVKMTGADTLPIIIFLHGFTGTSSTWIEVMESLEGSFKMIAIDLTGHGKTDAPAEPNRYAMEEQVEDLAALFSTLNLKAFSLVGYSMGGRIALAYTEKYPEHVHTLILESASPGLKTEQERQARREADLKLARRIKKQGIEQFVSFWENIPLFESQKQMSIECQQKVRMERLSQRELGLSNSLIGIGTGNQPSFWEKLRTLRLPVLLITGEIDNKFVNIAREMNVLIPKAIHRTVKNAGHAIHVEKPTLFATMVGEHVKKQKI</sequence>
<evidence type="ECO:0000259" key="4">
    <source>
        <dbReference type="Pfam" id="PF00561"/>
    </source>
</evidence>
<dbReference type="GO" id="GO:0009234">
    <property type="term" value="P:menaquinone biosynthetic process"/>
    <property type="evidence" value="ECO:0007669"/>
    <property type="project" value="UniProtKB-UniRule"/>
</dbReference>
<dbReference type="Proteomes" id="UP000254519">
    <property type="component" value="Unassembled WGS sequence"/>
</dbReference>
<keyword evidence="6" id="KW-1185">Reference proteome</keyword>
<comment type="pathway">
    <text evidence="3">Quinol/quinone metabolism; menaquinone biosynthesis.</text>
</comment>
<organism evidence="5 6">
    <name type="scientific">Sporosarcina pasteurii</name>
    <name type="common">Bacillus pasteurii</name>
    <dbReference type="NCBI Taxonomy" id="1474"/>
    <lineage>
        <taxon>Bacteria</taxon>
        <taxon>Bacillati</taxon>
        <taxon>Bacillota</taxon>
        <taxon>Bacilli</taxon>
        <taxon>Bacillales</taxon>
        <taxon>Caryophanaceae</taxon>
        <taxon>Sporosarcina</taxon>
    </lineage>
</organism>
<gene>
    <name evidence="3 5" type="primary">menH</name>
    <name evidence="5" type="ORF">NCTC4822_02494</name>
</gene>
<dbReference type="InterPro" id="IPR022485">
    <property type="entry name" value="SHCHC_synthase_MenH"/>
</dbReference>
<protein>
    <recommendedName>
        <fullName evidence="3">Putative 2-succinyl-6-hydroxy-2,4-cyclohexadiene-1-carboxylate synthase</fullName>
        <shortName evidence="3">SHCHC synthase</shortName>
        <ecNumber evidence="3">4.2.99.20</ecNumber>
    </recommendedName>
</protein>
<keyword evidence="2 3" id="KW-0456">Lyase</keyword>
<dbReference type="RefSeq" id="WP_311157250.1">
    <property type="nucleotide sequence ID" value="NZ_CP038012.1"/>
</dbReference>
<evidence type="ECO:0000256" key="3">
    <source>
        <dbReference type="HAMAP-Rule" id="MF_01660"/>
    </source>
</evidence>
<dbReference type="EC" id="4.2.99.20" evidence="3"/>
<reference evidence="5 6" key="1">
    <citation type="submission" date="2018-06" db="EMBL/GenBank/DDBJ databases">
        <authorList>
            <consortium name="Pathogen Informatics"/>
            <person name="Doyle S."/>
        </authorList>
    </citation>
    <scope>NUCLEOTIDE SEQUENCE [LARGE SCALE GENOMIC DNA]</scope>
    <source>
        <strain evidence="6">ATCC 11859 / DSM 33 / NCIB 8841 / NCTC 4822</strain>
    </source>
</reference>
<dbReference type="UniPathway" id="UPA00079"/>
<comment type="subunit">
    <text evidence="3">Monomer.</text>
</comment>
<dbReference type="InterPro" id="IPR000073">
    <property type="entry name" value="AB_hydrolase_1"/>
</dbReference>